<feature type="signal peptide" evidence="1">
    <location>
        <begin position="1"/>
        <end position="22"/>
    </location>
</feature>
<accession>A0A224YIS1</accession>
<sequence length="81" mass="9209">MKTLQFIAVICLLASVLRTTSGLRSIWQHKTCLKFCRPPQNNCNHGCICTAFRFFSGFGACLNESLQIPWMFRPRPSTLAE</sequence>
<evidence type="ECO:0000256" key="1">
    <source>
        <dbReference type="SAM" id="SignalP"/>
    </source>
</evidence>
<protein>
    <submittedName>
        <fullName evidence="2">Mucin</fullName>
    </submittedName>
</protein>
<organism evidence="2">
    <name type="scientific">Rhipicephalus zambeziensis</name>
    <dbReference type="NCBI Taxonomy" id="60191"/>
    <lineage>
        <taxon>Eukaryota</taxon>
        <taxon>Metazoa</taxon>
        <taxon>Ecdysozoa</taxon>
        <taxon>Arthropoda</taxon>
        <taxon>Chelicerata</taxon>
        <taxon>Arachnida</taxon>
        <taxon>Acari</taxon>
        <taxon>Parasitiformes</taxon>
        <taxon>Ixodida</taxon>
        <taxon>Ixodoidea</taxon>
        <taxon>Ixodidae</taxon>
        <taxon>Rhipicephalinae</taxon>
        <taxon>Rhipicephalus</taxon>
        <taxon>Rhipicephalus</taxon>
    </lineage>
</organism>
<name>A0A224YIS1_9ACAR</name>
<keyword evidence="1" id="KW-0732">Signal</keyword>
<reference evidence="2" key="1">
    <citation type="journal article" date="2017" name="Parasit. Vectors">
        <title>Sialotranscriptomics of Rhipicephalus zambeziensis reveals intricate expression profiles of secretory proteins and suggests tight temporal transcriptional regulation during blood-feeding.</title>
        <authorList>
            <person name="de Castro M.H."/>
            <person name="de Klerk D."/>
            <person name="Pienaar R."/>
            <person name="Rees D.J.G."/>
            <person name="Mans B.J."/>
        </authorList>
    </citation>
    <scope>NUCLEOTIDE SEQUENCE</scope>
    <source>
        <tissue evidence="2">Salivary glands</tissue>
    </source>
</reference>
<dbReference type="AlphaFoldDB" id="A0A224YIS1"/>
<feature type="chain" id="PRO_5012804665" evidence="1">
    <location>
        <begin position="23"/>
        <end position="81"/>
    </location>
</feature>
<dbReference type="EMBL" id="GFPF01004473">
    <property type="protein sequence ID" value="MAA15619.1"/>
    <property type="molecule type" value="Transcribed_RNA"/>
</dbReference>
<proteinExistence type="predicted"/>
<evidence type="ECO:0000313" key="2">
    <source>
        <dbReference type="EMBL" id="MAA15619.1"/>
    </source>
</evidence>